<sequence length="303" mass="31869">MHSASRPAVWLRALRAPFFVGTLVPAAFGAAYARFAGYPFSWGLFWLTMIGTALANAGCNLANDYFDYRSGDDQLTQATPFSGGSKVIQDGLLSPRQVRNASITSLVLCAAIGLYLNVRTGGSVLLVVGVIGLVIAWFYTAPPLRLGSRSGLGEIVCVLGCGPVVAFGAYFVQARALSLPALIASLPIGLLMGLVLFINEFQDVEADGAVGKRTLVVVMGTRAASRLLSTTLLVTYGLIGVLVLTGVLAPASLLALLTVPVALFAAIRAHRFHADRPRLLPANAAIILTHLATGVFMTLAAWL</sequence>
<accession>A0A938BTX2</accession>
<keyword evidence="7 8" id="KW-0472">Membrane</keyword>
<evidence type="ECO:0000256" key="7">
    <source>
        <dbReference type="ARBA" id="ARBA00023136"/>
    </source>
</evidence>
<dbReference type="Pfam" id="PF01040">
    <property type="entry name" value="UbiA"/>
    <property type="match status" value="1"/>
</dbReference>
<comment type="pathway">
    <text evidence="2">Quinol/quinone metabolism; menaquinone biosynthesis.</text>
</comment>
<evidence type="ECO:0000256" key="3">
    <source>
        <dbReference type="ARBA" id="ARBA00022428"/>
    </source>
</evidence>
<dbReference type="Proteomes" id="UP000779900">
    <property type="component" value="Unassembled WGS sequence"/>
</dbReference>
<dbReference type="Gene3D" id="1.10.357.140">
    <property type="entry name" value="UbiA prenyltransferase"/>
    <property type="match status" value="1"/>
</dbReference>
<keyword evidence="5 8" id="KW-0812">Transmembrane</keyword>
<dbReference type="GO" id="GO:0042371">
    <property type="term" value="P:vitamin K biosynthetic process"/>
    <property type="evidence" value="ECO:0007669"/>
    <property type="project" value="TreeGrafter"/>
</dbReference>
<dbReference type="InterPro" id="IPR000537">
    <property type="entry name" value="UbiA_prenyltransferase"/>
</dbReference>
<comment type="caution">
    <text evidence="9">The sequence shown here is derived from an EMBL/GenBank/DDBJ whole genome shotgun (WGS) entry which is preliminary data.</text>
</comment>
<evidence type="ECO:0000256" key="5">
    <source>
        <dbReference type="ARBA" id="ARBA00022692"/>
    </source>
</evidence>
<feature type="transmembrane region" description="Helical" evidence="8">
    <location>
        <begin position="152"/>
        <end position="171"/>
    </location>
</feature>
<dbReference type="CDD" id="cd13962">
    <property type="entry name" value="PT_UbiA_UBIAD1"/>
    <property type="match status" value="1"/>
</dbReference>
<keyword evidence="4" id="KW-0808">Transferase</keyword>
<dbReference type="EMBL" id="VGIR01000025">
    <property type="protein sequence ID" value="MBM3331303.1"/>
    <property type="molecule type" value="Genomic_DNA"/>
</dbReference>
<feature type="transmembrane region" description="Helical" evidence="8">
    <location>
        <begin position="43"/>
        <end position="62"/>
    </location>
</feature>
<dbReference type="GO" id="GO:0009234">
    <property type="term" value="P:menaquinone biosynthetic process"/>
    <property type="evidence" value="ECO:0007669"/>
    <property type="project" value="UniProtKB-KW"/>
</dbReference>
<feature type="transmembrane region" description="Helical" evidence="8">
    <location>
        <begin position="122"/>
        <end position="140"/>
    </location>
</feature>
<feature type="transmembrane region" description="Helical" evidence="8">
    <location>
        <begin position="177"/>
        <end position="198"/>
    </location>
</feature>
<keyword evidence="6 8" id="KW-1133">Transmembrane helix</keyword>
<proteinExistence type="predicted"/>
<reference evidence="9" key="1">
    <citation type="submission" date="2019-03" db="EMBL/GenBank/DDBJ databases">
        <title>Lake Tanganyika Metagenome-Assembled Genomes (MAGs).</title>
        <authorList>
            <person name="Tran P."/>
        </authorList>
    </citation>
    <scope>NUCLEOTIDE SEQUENCE</scope>
    <source>
        <strain evidence="9">K_DeepCast_150m_m2_040</strain>
    </source>
</reference>
<keyword evidence="3" id="KW-0474">Menaquinone biosynthesis</keyword>
<feature type="transmembrane region" description="Helical" evidence="8">
    <location>
        <begin position="279"/>
        <end position="302"/>
    </location>
</feature>
<comment type="subcellular location">
    <subcellularLocation>
        <location evidence="1">Membrane</location>
        <topology evidence="1">Multi-pass membrane protein</topology>
    </subcellularLocation>
</comment>
<evidence type="ECO:0000256" key="8">
    <source>
        <dbReference type="SAM" id="Phobius"/>
    </source>
</evidence>
<organism evidence="9 10">
    <name type="scientific">candidate division WOR-3 bacterium</name>
    <dbReference type="NCBI Taxonomy" id="2052148"/>
    <lineage>
        <taxon>Bacteria</taxon>
        <taxon>Bacteria division WOR-3</taxon>
    </lineage>
</organism>
<dbReference type="AlphaFoldDB" id="A0A938BTX2"/>
<evidence type="ECO:0000313" key="9">
    <source>
        <dbReference type="EMBL" id="MBM3331303.1"/>
    </source>
</evidence>
<evidence type="ECO:0000256" key="4">
    <source>
        <dbReference type="ARBA" id="ARBA00022679"/>
    </source>
</evidence>
<dbReference type="GO" id="GO:0016020">
    <property type="term" value="C:membrane"/>
    <property type="evidence" value="ECO:0007669"/>
    <property type="project" value="UniProtKB-SubCell"/>
</dbReference>
<dbReference type="InterPro" id="IPR026046">
    <property type="entry name" value="UBIAD1"/>
</dbReference>
<protein>
    <submittedName>
        <fullName evidence="9">Prenyltransferase</fullName>
    </submittedName>
</protein>
<dbReference type="PANTHER" id="PTHR13929:SF0">
    <property type="entry name" value="UBIA PRENYLTRANSFERASE DOMAIN-CONTAINING PROTEIN 1"/>
    <property type="match status" value="1"/>
</dbReference>
<gene>
    <name evidence="9" type="ORF">FJY68_05540</name>
</gene>
<evidence type="ECO:0000313" key="10">
    <source>
        <dbReference type="Proteomes" id="UP000779900"/>
    </source>
</evidence>
<evidence type="ECO:0000256" key="1">
    <source>
        <dbReference type="ARBA" id="ARBA00004141"/>
    </source>
</evidence>
<dbReference type="InterPro" id="IPR044878">
    <property type="entry name" value="UbiA_sf"/>
</dbReference>
<dbReference type="GO" id="GO:0004659">
    <property type="term" value="F:prenyltransferase activity"/>
    <property type="evidence" value="ECO:0007669"/>
    <property type="project" value="InterPro"/>
</dbReference>
<evidence type="ECO:0000256" key="6">
    <source>
        <dbReference type="ARBA" id="ARBA00022989"/>
    </source>
</evidence>
<name>A0A938BTX2_UNCW3</name>
<dbReference type="PIRSF" id="PIRSF005355">
    <property type="entry name" value="UBIAD1"/>
    <property type="match status" value="1"/>
</dbReference>
<dbReference type="PANTHER" id="PTHR13929">
    <property type="entry name" value="1,4-DIHYDROXY-2-NAPHTHOATE OCTAPRENYLTRANSFERASE"/>
    <property type="match status" value="1"/>
</dbReference>
<evidence type="ECO:0000256" key="2">
    <source>
        <dbReference type="ARBA" id="ARBA00004863"/>
    </source>
</evidence>
<feature type="transmembrane region" description="Helical" evidence="8">
    <location>
        <begin position="234"/>
        <end position="267"/>
    </location>
</feature>